<accession>E9H6K6</accession>
<sequence length="687" mass="77116">MPISNSGDLFVAQYEEYRPHLIQHLVDRKVIHWDTALHQMTFLDPESMKLILSTQILPRCTNPELYLRHGSILASGKVISALCQVAKDHQRRLPDELGGVDQVTLAVIFRTLIDGLEDYTVDSRGDIGAIVRESTMSSIQVLTNTSQPELLEADLIRSVLHAVAKQSTEQIRRTHDPTIPHIEQLEELRSIIPPPPLDISTEKECFDLWMKVMRLDTYRKAVITGLVSSIGSLTESLSQPVETKAAISVNDEDDHDYDVPEEIEEVLNEILQALRDKNREVQYSAAKGIGRLTSRLSKNFADQVIESIMELFSLWESDMAWHGGCLALAELARHGLLLPQRLSSVLPFMEQAMLLFVAQYEEYRPHLIQHLVDRKVIHWDTVIRQLTSQALHQMTFLDPESMKLILSTQILPRCTNPELYLRHGSILTSGKVISALCQVAKDHQRRLPDELGDVAMESITQTCIDILEERFWRSFGGDPMRIAVCHFIQDLSSGGFPLLDAVVDRWLKALRECLASADSNVQQSAISAVTALIDEYFRHQPVEKLTALLNDFLREVTSNNQQARVGNVLALGSMPRFILTVSLPKVGGVDQVTLAGIFRTFIDGFEDYTVNSRGDIGAIVRESAMYSIQVLTNTSQPELLEADLIRSVLHAGTKLSWMKVMRLDTYRKAVITGLVSSIGSLTESLAI</sequence>
<evidence type="ECO:0000256" key="1">
    <source>
        <dbReference type="ARBA" id="ARBA00006853"/>
    </source>
</evidence>
<evidence type="ECO:0000256" key="3">
    <source>
        <dbReference type="ARBA" id="ARBA00023186"/>
    </source>
</evidence>
<evidence type="ECO:0000259" key="5">
    <source>
        <dbReference type="Pfam" id="PF12612"/>
    </source>
</evidence>
<dbReference type="PANTHER" id="PTHR12658:SF0">
    <property type="entry name" value="TUBULIN-SPECIFIC CHAPERONE D"/>
    <property type="match status" value="1"/>
</dbReference>
<dbReference type="FunFam" id="1.25.10.10:FF:000900">
    <property type="entry name" value="Uncharacterized protein"/>
    <property type="match status" value="1"/>
</dbReference>
<protein>
    <recommendedName>
        <fullName evidence="2">Tubulin-specific chaperone D</fullName>
    </recommendedName>
</protein>
<name>E9H6K6_DAPPU</name>
<dbReference type="eggNOG" id="KOG1943">
    <property type="taxonomic scope" value="Eukaryota"/>
</dbReference>
<dbReference type="Pfam" id="PF25767">
    <property type="entry name" value="ARM_TBCD_2nd"/>
    <property type="match status" value="1"/>
</dbReference>
<dbReference type="InParanoid" id="E9H6K6"/>
<evidence type="ECO:0000313" key="8">
    <source>
        <dbReference type="Proteomes" id="UP000000305"/>
    </source>
</evidence>
<dbReference type="SUPFAM" id="SSF48371">
    <property type="entry name" value="ARM repeat"/>
    <property type="match status" value="2"/>
</dbReference>
<feature type="domain" description="Tubulin-folding cofactor D C-terminal" evidence="5">
    <location>
        <begin position="657"/>
        <end position="685"/>
    </location>
</feature>
<dbReference type="InterPro" id="IPR022577">
    <property type="entry name" value="TBCD_C"/>
</dbReference>
<dbReference type="AlphaFoldDB" id="E9H6K6"/>
<evidence type="ECO:0000313" key="7">
    <source>
        <dbReference type="EMBL" id="EFX72684.1"/>
    </source>
</evidence>
<proteinExistence type="inferred from homology"/>
<keyword evidence="3" id="KW-0143">Chaperone</keyword>
<dbReference type="GO" id="GO:0000226">
    <property type="term" value="P:microtubule cytoskeleton organization"/>
    <property type="evidence" value="ECO:0000318"/>
    <property type="project" value="GO_Central"/>
</dbReference>
<dbReference type="HOGENOM" id="CLU_400761_0_0_1"/>
<dbReference type="GO" id="GO:0034333">
    <property type="term" value="P:adherens junction assembly"/>
    <property type="evidence" value="ECO:0000318"/>
    <property type="project" value="GO_Central"/>
</dbReference>
<dbReference type="InterPro" id="IPR058033">
    <property type="entry name" value="ARM_TBCD_2nd"/>
</dbReference>
<dbReference type="KEGG" id="dpx:DAPPUDRAFT_254221"/>
<dbReference type="GO" id="GO:0006457">
    <property type="term" value="P:protein folding"/>
    <property type="evidence" value="ECO:0000318"/>
    <property type="project" value="GO_Central"/>
</dbReference>
<dbReference type="PANTHER" id="PTHR12658">
    <property type="entry name" value="BETA-TUBULIN COFACTOR D"/>
    <property type="match status" value="1"/>
</dbReference>
<dbReference type="GO" id="GO:0070830">
    <property type="term" value="P:bicellular tight junction assembly"/>
    <property type="evidence" value="ECO:0000318"/>
    <property type="project" value="GO_Central"/>
</dbReference>
<dbReference type="InterPro" id="IPR011989">
    <property type="entry name" value="ARM-like"/>
</dbReference>
<dbReference type="Proteomes" id="UP000000305">
    <property type="component" value="Unassembled WGS sequence"/>
</dbReference>
<feature type="domain" description="Tubulin-folding cofactor D ARM repeats" evidence="6">
    <location>
        <begin position="242"/>
        <end position="354"/>
    </location>
</feature>
<dbReference type="PROSITE" id="PS50077">
    <property type="entry name" value="HEAT_REPEAT"/>
    <property type="match status" value="1"/>
</dbReference>
<evidence type="ECO:0000256" key="4">
    <source>
        <dbReference type="PROSITE-ProRule" id="PRU00103"/>
    </source>
</evidence>
<dbReference type="EMBL" id="GL732597">
    <property type="protein sequence ID" value="EFX72684.1"/>
    <property type="molecule type" value="Genomic_DNA"/>
</dbReference>
<gene>
    <name evidence="7" type="ORF">DAPPUDRAFT_254221</name>
</gene>
<evidence type="ECO:0000256" key="2">
    <source>
        <dbReference type="ARBA" id="ARBA00015003"/>
    </source>
</evidence>
<dbReference type="Pfam" id="PF12612">
    <property type="entry name" value="TFCD_C"/>
    <property type="match status" value="1"/>
</dbReference>
<comment type="similarity">
    <text evidence="1">Belongs to the TBCD family.</text>
</comment>
<dbReference type="InterPro" id="IPR033162">
    <property type="entry name" value="TBCD"/>
</dbReference>
<dbReference type="GO" id="GO:0016328">
    <property type="term" value="C:lateral plasma membrane"/>
    <property type="evidence" value="ECO:0000318"/>
    <property type="project" value="GO_Central"/>
</dbReference>
<dbReference type="Gene3D" id="1.25.10.10">
    <property type="entry name" value="Leucine-rich Repeat Variant"/>
    <property type="match status" value="2"/>
</dbReference>
<keyword evidence="8" id="KW-1185">Reference proteome</keyword>
<reference evidence="7 8" key="1">
    <citation type="journal article" date="2011" name="Science">
        <title>The ecoresponsive genome of Daphnia pulex.</title>
        <authorList>
            <person name="Colbourne J.K."/>
            <person name="Pfrender M.E."/>
            <person name="Gilbert D."/>
            <person name="Thomas W.K."/>
            <person name="Tucker A."/>
            <person name="Oakley T.H."/>
            <person name="Tokishita S."/>
            <person name="Aerts A."/>
            <person name="Arnold G.J."/>
            <person name="Basu M.K."/>
            <person name="Bauer D.J."/>
            <person name="Caceres C.E."/>
            <person name="Carmel L."/>
            <person name="Casola C."/>
            <person name="Choi J.H."/>
            <person name="Detter J.C."/>
            <person name="Dong Q."/>
            <person name="Dusheyko S."/>
            <person name="Eads B.D."/>
            <person name="Frohlich T."/>
            <person name="Geiler-Samerotte K.A."/>
            <person name="Gerlach D."/>
            <person name="Hatcher P."/>
            <person name="Jogdeo S."/>
            <person name="Krijgsveld J."/>
            <person name="Kriventseva E.V."/>
            <person name="Kultz D."/>
            <person name="Laforsch C."/>
            <person name="Lindquist E."/>
            <person name="Lopez J."/>
            <person name="Manak J.R."/>
            <person name="Muller J."/>
            <person name="Pangilinan J."/>
            <person name="Patwardhan R.P."/>
            <person name="Pitluck S."/>
            <person name="Pritham E.J."/>
            <person name="Rechtsteiner A."/>
            <person name="Rho M."/>
            <person name="Rogozin I.B."/>
            <person name="Sakarya O."/>
            <person name="Salamov A."/>
            <person name="Schaack S."/>
            <person name="Shapiro H."/>
            <person name="Shiga Y."/>
            <person name="Skalitzky C."/>
            <person name="Smith Z."/>
            <person name="Souvorov A."/>
            <person name="Sung W."/>
            <person name="Tang Z."/>
            <person name="Tsuchiya D."/>
            <person name="Tu H."/>
            <person name="Vos H."/>
            <person name="Wang M."/>
            <person name="Wolf Y.I."/>
            <person name="Yamagata H."/>
            <person name="Yamada T."/>
            <person name="Ye Y."/>
            <person name="Shaw J.R."/>
            <person name="Andrews J."/>
            <person name="Crease T.J."/>
            <person name="Tang H."/>
            <person name="Lucas S.M."/>
            <person name="Robertson H.M."/>
            <person name="Bork P."/>
            <person name="Koonin E.V."/>
            <person name="Zdobnov E.M."/>
            <person name="Grigoriev I.V."/>
            <person name="Lynch M."/>
            <person name="Boore J.L."/>
        </authorList>
    </citation>
    <scope>NUCLEOTIDE SEQUENCE [LARGE SCALE GENOMIC DNA]</scope>
</reference>
<dbReference type="GO" id="GO:0007021">
    <property type="term" value="P:tubulin complex assembly"/>
    <property type="evidence" value="ECO:0007669"/>
    <property type="project" value="InterPro"/>
</dbReference>
<organism evidence="7 8">
    <name type="scientific">Daphnia pulex</name>
    <name type="common">Water flea</name>
    <dbReference type="NCBI Taxonomy" id="6669"/>
    <lineage>
        <taxon>Eukaryota</taxon>
        <taxon>Metazoa</taxon>
        <taxon>Ecdysozoa</taxon>
        <taxon>Arthropoda</taxon>
        <taxon>Crustacea</taxon>
        <taxon>Branchiopoda</taxon>
        <taxon>Diplostraca</taxon>
        <taxon>Cladocera</taxon>
        <taxon>Anomopoda</taxon>
        <taxon>Daphniidae</taxon>
        <taxon>Daphnia</taxon>
    </lineage>
</organism>
<dbReference type="GO" id="GO:0048487">
    <property type="term" value="F:beta-tubulin binding"/>
    <property type="evidence" value="ECO:0000318"/>
    <property type="project" value="GO_Central"/>
</dbReference>
<dbReference type="PhylomeDB" id="E9H6K6"/>
<dbReference type="InterPro" id="IPR016024">
    <property type="entry name" value="ARM-type_fold"/>
</dbReference>
<dbReference type="OrthoDB" id="6336275at2759"/>
<dbReference type="GO" id="GO:0007023">
    <property type="term" value="P:post-chaperonin tubulin folding pathway"/>
    <property type="evidence" value="ECO:0007669"/>
    <property type="project" value="InterPro"/>
</dbReference>
<dbReference type="InterPro" id="IPR021133">
    <property type="entry name" value="HEAT_type_2"/>
</dbReference>
<feature type="repeat" description="HEAT" evidence="4">
    <location>
        <begin position="266"/>
        <end position="303"/>
    </location>
</feature>
<dbReference type="GO" id="GO:0005096">
    <property type="term" value="F:GTPase activator activity"/>
    <property type="evidence" value="ECO:0000318"/>
    <property type="project" value="GO_Central"/>
</dbReference>
<evidence type="ECO:0000259" key="6">
    <source>
        <dbReference type="Pfam" id="PF25767"/>
    </source>
</evidence>